<dbReference type="RefSeq" id="WP_248478255.1">
    <property type="nucleotide sequence ID" value="NZ_JALPRF010000003.1"/>
</dbReference>
<dbReference type="Proteomes" id="UP001202180">
    <property type="component" value="Unassembled WGS sequence"/>
</dbReference>
<gene>
    <name evidence="1" type="ORF">M0L20_17460</name>
</gene>
<name>A0ABT0HPS7_9BACT</name>
<reference evidence="1 2" key="1">
    <citation type="submission" date="2022-04" db="EMBL/GenBank/DDBJ databases">
        <title>Spirosoma sp. strain RP8 genome sequencing and assembly.</title>
        <authorList>
            <person name="Jung Y."/>
        </authorList>
    </citation>
    <scope>NUCLEOTIDE SEQUENCE [LARGE SCALE GENOMIC DNA]</scope>
    <source>
        <strain evidence="1 2">RP8</strain>
    </source>
</reference>
<protein>
    <submittedName>
        <fullName evidence="1">Uncharacterized protein</fullName>
    </submittedName>
</protein>
<comment type="caution">
    <text evidence="1">The sequence shown here is derived from an EMBL/GenBank/DDBJ whole genome shotgun (WGS) entry which is preliminary data.</text>
</comment>
<dbReference type="EMBL" id="JALPRF010000003">
    <property type="protein sequence ID" value="MCK8493658.1"/>
    <property type="molecule type" value="Genomic_DNA"/>
</dbReference>
<organism evidence="1 2">
    <name type="scientific">Spirosoma liriopis</name>
    <dbReference type="NCBI Taxonomy" id="2937440"/>
    <lineage>
        <taxon>Bacteria</taxon>
        <taxon>Pseudomonadati</taxon>
        <taxon>Bacteroidota</taxon>
        <taxon>Cytophagia</taxon>
        <taxon>Cytophagales</taxon>
        <taxon>Cytophagaceae</taxon>
        <taxon>Spirosoma</taxon>
    </lineage>
</organism>
<accession>A0ABT0HPS7</accession>
<keyword evidence="2" id="KW-1185">Reference proteome</keyword>
<evidence type="ECO:0000313" key="1">
    <source>
        <dbReference type="EMBL" id="MCK8493658.1"/>
    </source>
</evidence>
<proteinExistence type="predicted"/>
<evidence type="ECO:0000313" key="2">
    <source>
        <dbReference type="Proteomes" id="UP001202180"/>
    </source>
</evidence>
<sequence>MINGSLFHFEKIIILLSLLTGATVTKSLPEKVLVAPVPCTMSNGKPRPYPCEFAIQTVWFMGKNGNVVGKITPGNTSVKLPKSKADSSFTSTAGESFIYAVAVDFRRINVPAFPKKEVPIPGLGFYTISTSTVDSPISPGELTVVRRLDVGPNLPKSGLRPVRASFKLQLNYAMSGGQPTLIAPVRYIQVANPITFTKFPSSINLYRDRAEAWITYSASVDFSK</sequence>